<name>A0ABX1YDD4_9BACL</name>
<dbReference type="RefSeq" id="WP_171716921.1">
    <property type="nucleotide sequence ID" value="NZ_WHOB01000021.1"/>
</dbReference>
<evidence type="ECO:0000259" key="3">
    <source>
        <dbReference type="Pfam" id="PF21346"/>
    </source>
</evidence>
<dbReference type="EMBL" id="WHOB01000021">
    <property type="protein sequence ID" value="NOU78987.1"/>
    <property type="molecule type" value="Genomic_DNA"/>
</dbReference>
<keyword evidence="5" id="KW-1185">Reference proteome</keyword>
<accession>A0ABX1YDD4</accession>
<dbReference type="Pfam" id="PF19501">
    <property type="entry name" value="PcRGLX_1st"/>
    <property type="match status" value="1"/>
</dbReference>
<dbReference type="Pfam" id="PF21345">
    <property type="entry name" value="PcRGLX_2nd"/>
    <property type="match status" value="1"/>
</dbReference>
<protein>
    <recommendedName>
        <fullName evidence="6">Tat pathway signal sequence domain protein</fullName>
    </recommendedName>
</protein>
<dbReference type="PANTHER" id="PTHR40081">
    <property type="entry name" value="CONCANAVALIN A-LIKE LECTIN/GLUCANASE"/>
    <property type="match status" value="1"/>
</dbReference>
<dbReference type="Pfam" id="PF21346">
    <property type="entry name" value="PcRGLX_3rd"/>
    <property type="match status" value="1"/>
</dbReference>
<dbReference type="InterPro" id="IPR048331">
    <property type="entry name" value="PcRGLX/YetA_3rd"/>
</dbReference>
<dbReference type="InterPro" id="IPR048329">
    <property type="entry name" value="PcRGLX_1st"/>
</dbReference>
<evidence type="ECO:0000259" key="2">
    <source>
        <dbReference type="Pfam" id="PF21345"/>
    </source>
</evidence>
<evidence type="ECO:0000259" key="1">
    <source>
        <dbReference type="Pfam" id="PF19501"/>
    </source>
</evidence>
<evidence type="ECO:0000313" key="5">
    <source>
        <dbReference type="Proteomes" id="UP000596857"/>
    </source>
</evidence>
<dbReference type="PANTHER" id="PTHR40081:SF1">
    <property type="entry name" value="TAT PATHWAY SIGNAL SEQUENCE DOMAIN PROTEIN"/>
    <property type="match status" value="1"/>
</dbReference>
<feature type="domain" description="PcRGLX/YetA-like C-terminal alpha/alpha toroid" evidence="3">
    <location>
        <begin position="444"/>
        <end position="851"/>
    </location>
</feature>
<reference evidence="4 5" key="1">
    <citation type="submission" date="2019-10" db="EMBL/GenBank/DDBJ databases">
        <title>Description of Paenibacillus terricola sp. nov.</title>
        <authorList>
            <person name="Carlier A."/>
            <person name="Qi S."/>
        </authorList>
    </citation>
    <scope>NUCLEOTIDE SEQUENCE [LARGE SCALE GENOMIC DNA]</scope>
    <source>
        <strain evidence="4 5">LMG 31459</strain>
    </source>
</reference>
<evidence type="ECO:0008006" key="6">
    <source>
        <dbReference type="Google" id="ProtNLM"/>
    </source>
</evidence>
<proteinExistence type="predicted"/>
<organism evidence="4 5">
    <name type="scientific">Paenibacillus phytohabitans</name>
    <dbReference type="NCBI Taxonomy" id="2654978"/>
    <lineage>
        <taxon>Bacteria</taxon>
        <taxon>Bacillati</taxon>
        <taxon>Bacillota</taxon>
        <taxon>Bacilli</taxon>
        <taxon>Bacillales</taxon>
        <taxon>Paenibacillaceae</taxon>
        <taxon>Paenibacillus</taxon>
    </lineage>
</organism>
<comment type="caution">
    <text evidence="4">The sequence shown here is derived from an EMBL/GenBank/DDBJ whole genome shotgun (WGS) entry which is preliminary data.</text>
</comment>
<dbReference type="InterPro" id="IPR048330">
    <property type="entry name" value="PcRGLX/YetA_2nd"/>
</dbReference>
<sequence length="865" mass="98634">MSKLQLHWLTARQAAQAPVSFGTPWSQGALLPGEAVSLQDEAGTGVPVQTRINAYWPDGSVKWLLHSGVLDTRQTYSVSKGESTCPAATATLSASQSPDGSVMVESSLLSCRVEPGSALISSILRKQTSQKPVSAQLTALIENRDEQEGTETITIHKLSGLTDKITLEEAGPLRAVVKLEGRHRYTNREISRFPFVIRLYFYAGSDEIRMVHSFAFDADEHTDYLKGLAVHFQMEAEGELWNRHVGFAGDTGMFYEAVQPMYTYSGAVHPVYEQQQIRGQFVPVQEVEEAGLLENVRDNAAWGNFRLQQDSCDHYSIVKSTNRQCAYIPAAQGNRSLGTAFFGSESVILSAAVKDFWQKSPMALEVTGAAGEQPALTVWLWSRYAEAFDFRAYDTESHPFSYGDMDNHPEGIANTNELVIKLFDHMPGKQAILDFAGDVQTDSLLIAEPHVYEETKVFGTYWLPPKQEQYTTPEHERALLGFMDFYIQEVDQRKWYGFWDYGDVMHTYDHVRHTWRYDVGGFAWQNTELCNTYVNWLLFLRTGDYGIFRFARAMTRHTSEVDMYHLGDYAMLGSRHNVRHWGCRWKEPRISMAGHHRFFYYLTGDERTGDIMDSVKDADYAKPKDQVVTAEGFTSVRTGPDWSSYVSNWMVQWERYQDTKYRDKILTGIANLKQAPNRLSSGSHFHYNPGTGEMHYLSEGNYQYHMVICFGGPEIWFELSEWIEDEEFKDMLAQFGDYFAMTPEERKLTSGGLFNESNDQAWDGLRFAIRMPAYTGYRHQNQARMQQALDMLRGKADISSNTPGQTDDEGNLIYTNVPKTEYIREIREVPFVNTNGISQWSLNYMETAKLLELMNEEGDQSDDNN</sequence>
<gene>
    <name evidence="4" type="ORF">GC101_08840</name>
</gene>
<dbReference type="InterPro" id="IPR045793">
    <property type="entry name" value="PcRGLX/YetA-like"/>
</dbReference>
<feature type="domain" description="PcRGLX/YetA-like central beta-sandwich" evidence="2">
    <location>
        <begin position="100"/>
        <end position="434"/>
    </location>
</feature>
<feature type="domain" description="PcRGLX/YetA-like N-terminal RIFT barrel" evidence="1">
    <location>
        <begin position="3"/>
        <end position="77"/>
    </location>
</feature>
<evidence type="ECO:0000313" key="4">
    <source>
        <dbReference type="EMBL" id="NOU78987.1"/>
    </source>
</evidence>
<dbReference type="Proteomes" id="UP000596857">
    <property type="component" value="Unassembled WGS sequence"/>
</dbReference>